<protein>
    <recommendedName>
        <fullName evidence="5">Helicase HerA central domain-containing protein</fullName>
    </recommendedName>
</protein>
<evidence type="ECO:0000259" key="2">
    <source>
        <dbReference type="Pfam" id="PF18974"/>
    </source>
</evidence>
<gene>
    <name evidence="3" type="ordered locus">Bcep1808_7412</name>
</gene>
<dbReference type="InterPro" id="IPR051162">
    <property type="entry name" value="T4SS_component"/>
</dbReference>
<dbReference type="KEGG" id="bvi:Bcep1808_7412"/>
<evidence type="ECO:0000313" key="4">
    <source>
        <dbReference type="Proteomes" id="UP000002287"/>
    </source>
</evidence>
<evidence type="ECO:0000313" key="3">
    <source>
        <dbReference type="EMBL" id="ABO60289.1"/>
    </source>
</evidence>
<dbReference type="SUPFAM" id="SSF52540">
    <property type="entry name" value="P-loop containing nucleoside triphosphate hydrolases"/>
    <property type="match status" value="1"/>
</dbReference>
<dbReference type="Pfam" id="PF18974">
    <property type="entry name" value="DUF5710"/>
    <property type="match status" value="1"/>
</dbReference>
<dbReference type="AlphaFoldDB" id="A4JVI6"/>
<accession>A4JVI6</accession>
<dbReference type="EMBL" id="CP000619">
    <property type="protein sequence ID" value="ABO60289.1"/>
    <property type="molecule type" value="Genomic_DNA"/>
</dbReference>
<dbReference type="Proteomes" id="UP000002287">
    <property type="component" value="Plasmid pBVIE03"/>
</dbReference>
<dbReference type="HOGENOM" id="CLU_043150_0_0_4"/>
<reference evidence="3 4" key="1">
    <citation type="submission" date="2007-03" db="EMBL/GenBank/DDBJ databases">
        <title>Complete sequence of plasmid pBVIE03 of Burkholderia vietnamiensis G4.</title>
        <authorList>
            <consortium name="US DOE Joint Genome Institute"/>
            <person name="Copeland A."/>
            <person name="Lucas S."/>
            <person name="Lapidus A."/>
            <person name="Barry K."/>
            <person name="Detter J.C."/>
            <person name="Glavina del Rio T."/>
            <person name="Hammon N."/>
            <person name="Israni S."/>
            <person name="Dalin E."/>
            <person name="Tice H."/>
            <person name="Pitluck S."/>
            <person name="Chain P."/>
            <person name="Malfatti S."/>
            <person name="Shin M."/>
            <person name="Vergez L."/>
            <person name="Schmutz J."/>
            <person name="Larimer F."/>
            <person name="Land M."/>
            <person name="Hauser L."/>
            <person name="Kyrpides N."/>
            <person name="Tiedje J."/>
            <person name="Richardson P."/>
        </authorList>
    </citation>
    <scope>NUCLEOTIDE SEQUENCE [LARGE SCALE GENOMIC DNA]</scope>
    <source>
        <strain evidence="4">G4 / LMG 22486</strain>
        <plasmid evidence="3 4">pBVIE03</plasmid>
    </source>
</reference>
<name>A4JVI6_BURVG</name>
<dbReference type="Gene3D" id="3.40.50.300">
    <property type="entry name" value="P-loop containing nucleotide triphosphate hydrolases"/>
    <property type="match status" value="2"/>
</dbReference>
<sequence length="507" mass="57063">MKAMFGYDSGELSRGKKVPVMWDTKQVVNPHMLIAGISGMGKTYTLKKIISHVASTLSPGQKMRVHVIDVHGDIDIPGASTVVFSEQSPYGLVNPLKINPDPHFGGLRKQIQGFIATMNRVMRQLGNKQEACLRNLLTDLYITHGFKQDDPSTWMIDPESARFLSDGSNRLYIDVPRAEKDQAKALGARWEPTLTCWWVQPDKYQGGITRWPPKTLGRTQPSIRDALVLARRILSQSFLGADEEAITNLEIFQRASDQYQSSVLEAMRRGEKLVEDEALIATLDKKKHAAIDTFTQYVESIKTGREIETLMKYSSTDVLASVVDRLENLDAMGMFKTEPAPHDENVMVWRYVTNALLLDERRLAGLFKMEEIFLNAIQRGEQDDVVEIIIADEGHIYADDDPENIMNKIGLEARKFGLSLIVATQSPKHVPDGFMMSCGTKVILGLDESEWRSSATKFRVTEQALAWTKAREKMLVQTKQKGQSKNDWKWTAIADTMPEMEAVALEA</sequence>
<dbReference type="InterPro" id="IPR002789">
    <property type="entry name" value="HerA_central"/>
</dbReference>
<proteinExistence type="predicted"/>
<dbReference type="PANTHER" id="PTHR30121:SF6">
    <property type="entry name" value="SLR6007 PROTEIN"/>
    <property type="match status" value="1"/>
</dbReference>
<dbReference type="InterPro" id="IPR043764">
    <property type="entry name" value="DUF5710"/>
</dbReference>
<feature type="domain" description="DUF5710" evidence="2">
    <location>
        <begin position="170"/>
        <end position="213"/>
    </location>
</feature>
<feature type="domain" description="Helicase HerA central" evidence="1">
    <location>
        <begin position="10"/>
        <end position="100"/>
    </location>
</feature>
<organism evidence="3 4">
    <name type="scientific">Burkholderia vietnamiensis (strain G4 / LMG 22486)</name>
    <name type="common">Burkholderia cepacia (strain R1808)</name>
    <dbReference type="NCBI Taxonomy" id="269482"/>
    <lineage>
        <taxon>Bacteria</taxon>
        <taxon>Pseudomonadati</taxon>
        <taxon>Pseudomonadota</taxon>
        <taxon>Betaproteobacteria</taxon>
        <taxon>Burkholderiales</taxon>
        <taxon>Burkholderiaceae</taxon>
        <taxon>Burkholderia</taxon>
        <taxon>Burkholderia cepacia complex</taxon>
    </lineage>
</organism>
<dbReference type="Pfam" id="PF01935">
    <property type="entry name" value="DUF87"/>
    <property type="match status" value="1"/>
</dbReference>
<evidence type="ECO:0000259" key="1">
    <source>
        <dbReference type="Pfam" id="PF01935"/>
    </source>
</evidence>
<keyword evidence="3" id="KW-0614">Plasmid</keyword>
<evidence type="ECO:0008006" key="5">
    <source>
        <dbReference type="Google" id="ProtNLM"/>
    </source>
</evidence>
<geneLocation type="plasmid" evidence="3 4">
    <name>pBVIE03</name>
</geneLocation>
<dbReference type="InterPro" id="IPR027417">
    <property type="entry name" value="P-loop_NTPase"/>
</dbReference>
<dbReference type="PANTHER" id="PTHR30121">
    <property type="entry name" value="UNCHARACTERIZED PROTEIN YJGR-RELATED"/>
    <property type="match status" value="1"/>
</dbReference>